<protein>
    <submittedName>
        <fullName evidence="2">Uncharacterized protein</fullName>
    </submittedName>
</protein>
<name>R0IQK8_EXST2</name>
<feature type="region of interest" description="Disordered" evidence="1">
    <location>
        <begin position="1"/>
        <end position="39"/>
    </location>
</feature>
<dbReference type="OrthoDB" id="3248508at2759"/>
<dbReference type="eggNOG" id="ENOG502S2YX">
    <property type="taxonomic scope" value="Eukaryota"/>
</dbReference>
<dbReference type="GO" id="GO:0008310">
    <property type="term" value="F:single-stranded DNA 3'-5' DNA exonuclease activity"/>
    <property type="evidence" value="ECO:0007669"/>
    <property type="project" value="TreeGrafter"/>
</dbReference>
<reference evidence="2 3" key="1">
    <citation type="journal article" date="2012" name="PLoS Pathog.">
        <title>Diverse lifestyles and strategies of plant pathogenesis encoded in the genomes of eighteen Dothideomycetes fungi.</title>
        <authorList>
            <person name="Ohm R.A."/>
            <person name="Feau N."/>
            <person name="Henrissat B."/>
            <person name="Schoch C.L."/>
            <person name="Horwitz B.A."/>
            <person name="Barry K.W."/>
            <person name="Condon B.J."/>
            <person name="Copeland A.C."/>
            <person name="Dhillon B."/>
            <person name="Glaser F."/>
            <person name="Hesse C.N."/>
            <person name="Kosti I."/>
            <person name="LaButti K."/>
            <person name="Lindquist E.A."/>
            <person name="Lucas S."/>
            <person name="Salamov A.A."/>
            <person name="Bradshaw R.E."/>
            <person name="Ciuffetti L."/>
            <person name="Hamelin R.C."/>
            <person name="Kema G.H.J."/>
            <person name="Lawrence C."/>
            <person name="Scott J.A."/>
            <person name="Spatafora J.W."/>
            <person name="Turgeon B.G."/>
            <person name="de Wit P.J.G.M."/>
            <person name="Zhong S."/>
            <person name="Goodwin S.B."/>
            <person name="Grigoriev I.V."/>
        </authorList>
    </citation>
    <scope>NUCLEOTIDE SEQUENCE [LARGE SCALE GENOMIC DNA]</scope>
    <source>
        <strain evidence="3">28A</strain>
    </source>
</reference>
<dbReference type="PANTHER" id="PTHR21166">
    <property type="entry name" value="CELL DIVISION CONTROL PROTEIN 24 OB DOMAIN-CONTAINING PROTEIN-RELATED"/>
    <property type="match status" value="1"/>
</dbReference>
<organism evidence="2 3">
    <name type="scientific">Exserohilum turcicum (strain 28A)</name>
    <name type="common">Northern leaf blight fungus</name>
    <name type="synonym">Setosphaeria turcica</name>
    <dbReference type="NCBI Taxonomy" id="671987"/>
    <lineage>
        <taxon>Eukaryota</taxon>
        <taxon>Fungi</taxon>
        <taxon>Dikarya</taxon>
        <taxon>Ascomycota</taxon>
        <taxon>Pezizomycotina</taxon>
        <taxon>Dothideomycetes</taxon>
        <taxon>Pleosporomycetidae</taxon>
        <taxon>Pleosporales</taxon>
        <taxon>Pleosporineae</taxon>
        <taxon>Pleosporaceae</taxon>
        <taxon>Exserohilum</taxon>
    </lineage>
</organism>
<dbReference type="PANTHER" id="PTHR21166:SF2">
    <property type="entry name" value="CELL DIVISION CONTROL PROTEIN 24 OB DOMAIN-CONTAINING PROTEIN-RELATED"/>
    <property type="match status" value="1"/>
</dbReference>
<feature type="compositionally biased region" description="Polar residues" evidence="1">
    <location>
        <begin position="1"/>
        <end position="21"/>
    </location>
</feature>
<evidence type="ECO:0000313" key="3">
    <source>
        <dbReference type="Proteomes" id="UP000016935"/>
    </source>
</evidence>
<proteinExistence type="predicted"/>
<evidence type="ECO:0000313" key="2">
    <source>
        <dbReference type="EMBL" id="EOA87180.1"/>
    </source>
</evidence>
<dbReference type="HOGENOM" id="CLU_039318_0_0_1"/>
<accession>R0IQK8</accession>
<dbReference type="Gene3D" id="2.40.50.140">
    <property type="entry name" value="Nucleic acid-binding proteins"/>
    <property type="match status" value="1"/>
</dbReference>
<dbReference type="Proteomes" id="UP000016935">
    <property type="component" value="Unassembled WGS sequence"/>
</dbReference>
<dbReference type="AlphaFoldDB" id="R0IQK8"/>
<gene>
    <name evidence="2" type="ORF">SETTUDRAFT_153905</name>
</gene>
<dbReference type="InterPro" id="IPR012340">
    <property type="entry name" value="NA-bd_OB-fold"/>
</dbReference>
<dbReference type="GO" id="GO:0000712">
    <property type="term" value="P:resolution of meiotic recombination intermediates"/>
    <property type="evidence" value="ECO:0007669"/>
    <property type="project" value="TreeGrafter"/>
</dbReference>
<reference evidence="2 3" key="2">
    <citation type="journal article" date="2013" name="PLoS Genet.">
        <title>Comparative genome structure, secondary metabolite, and effector coding capacity across Cochliobolus pathogens.</title>
        <authorList>
            <person name="Condon B.J."/>
            <person name="Leng Y."/>
            <person name="Wu D."/>
            <person name="Bushley K.E."/>
            <person name="Ohm R.A."/>
            <person name="Otillar R."/>
            <person name="Martin J."/>
            <person name="Schackwitz W."/>
            <person name="Grimwood J."/>
            <person name="MohdZainudin N."/>
            <person name="Xue C."/>
            <person name="Wang R."/>
            <person name="Manning V.A."/>
            <person name="Dhillon B."/>
            <person name="Tu Z.J."/>
            <person name="Steffenson B.J."/>
            <person name="Salamov A."/>
            <person name="Sun H."/>
            <person name="Lowry S."/>
            <person name="LaButti K."/>
            <person name="Han J."/>
            <person name="Copeland A."/>
            <person name="Lindquist E."/>
            <person name="Barry K."/>
            <person name="Schmutz J."/>
            <person name="Baker S.E."/>
            <person name="Ciuffetti L.M."/>
            <person name="Grigoriev I.V."/>
            <person name="Zhong S."/>
            <person name="Turgeon B.G."/>
        </authorList>
    </citation>
    <scope>NUCLEOTIDE SEQUENCE [LARGE SCALE GENOMIC DNA]</scope>
    <source>
        <strain evidence="3">28A</strain>
    </source>
</reference>
<dbReference type="EMBL" id="KB908592">
    <property type="protein sequence ID" value="EOA87180.1"/>
    <property type="molecule type" value="Genomic_DNA"/>
</dbReference>
<dbReference type="GO" id="GO:0003697">
    <property type="term" value="F:single-stranded DNA binding"/>
    <property type="evidence" value="ECO:0007669"/>
    <property type="project" value="TreeGrafter"/>
</dbReference>
<dbReference type="SUPFAM" id="SSF50249">
    <property type="entry name" value="Nucleic acid-binding proteins"/>
    <property type="match status" value="2"/>
</dbReference>
<sequence>MPASSSIQSYFAPSSTKNSDGFTRGEMQSALAPTGASAPSAWMPTVEYEEAELGSLEPGPRHLSLMGRIVNFNDQAKPSKSHKAAQGCIKVTLSDDTGVLTVRLWYAEARYKLKLGQLVSVWTVHISSSSEYNSLAPNSAPLFTSIFPESERHCHFMLHENSDDGTRFKRPYRVRESKVLTGLMTLKSFTDGGYDIDEPKLLVCVKSIGARKKYMNRNGTTSELVSLGIFDDTSEAVLTLYSTMCDSASLFVPSQTVLLISNPGWRIDKTAKLTITSNSRVDIDPDMGDARLLRALAQRLTKKEHVNPPFSIPHTQVADFEAASVKALYTLADIDSVARSLSISNSRETIAGYLSVIMTNLNIVSPFKRNMLLSTECCGIPLFSNQVTMQCRQCGNIVTLRINPRILGPIVDETGQISTGKLILADTAWCQLLGRTAQQLVETDIHVLRYLEQRLLFLRVTMGFALQLEDGIGRLAIWCVRS</sequence>
<evidence type="ECO:0000256" key="1">
    <source>
        <dbReference type="SAM" id="MobiDB-lite"/>
    </source>
</evidence>
<dbReference type="RefSeq" id="XP_008025652.1">
    <property type="nucleotide sequence ID" value="XM_008027461.1"/>
</dbReference>
<keyword evidence="3" id="KW-1185">Reference proteome</keyword>
<dbReference type="InterPro" id="IPR052469">
    <property type="entry name" value="MEIOB"/>
</dbReference>
<dbReference type="GeneID" id="19397350"/>